<organism evidence="4 5">
    <name type="scientific">Liquorilactobacillus vini DSM 20605</name>
    <dbReference type="NCBI Taxonomy" id="1133569"/>
    <lineage>
        <taxon>Bacteria</taxon>
        <taxon>Bacillati</taxon>
        <taxon>Bacillota</taxon>
        <taxon>Bacilli</taxon>
        <taxon>Lactobacillales</taxon>
        <taxon>Lactobacillaceae</taxon>
        <taxon>Liquorilactobacillus</taxon>
    </lineage>
</organism>
<dbReference type="GO" id="GO:0032259">
    <property type="term" value="P:methylation"/>
    <property type="evidence" value="ECO:0007669"/>
    <property type="project" value="UniProtKB-KW"/>
</dbReference>
<dbReference type="InterPro" id="IPR046977">
    <property type="entry name" value="RsmC/RlmG"/>
</dbReference>
<feature type="domain" description="Methyltransferase small" evidence="3">
    <location>
        <begin position="1"/>
        <end position="133"/>
    </location>
</feature>
<dbReference type="SUPFAM" id="SSF53335">
    <property type="entry name" value="S-adenosyl-L-methionine-dependent methyltransferases"/>
    <property type="match status" value="1"/>
</dbReference>
<evidence type="ECO:0000313" key="5">
    <source>
        <dbReference type="Proteomes" id="UP000051576"/>
    </source>
</evidence>
<sequence>MDVGCGYGPLGLALAKRFPESQVDLIDINQRALELAKKNATLNQLTNVKIWASNIYQQVSASDYDLIISNPPIRAGKKVVQKIITEAGEHLKSQGQLIIVIQKKQGAPSAKKQLEAVFGQAQVLLRQKGYYVLLSSKVSEG</sequence>
<dbReference type="InterPro" id="IPR029063">
    <property type="entry name" value="SAM-dependent_MTases_sf"/>
</dbReference>
<evidence type="ECO:0000256" key="1">
    <source>
        <dbReference type="ARBA" id="ARBA00022603"/>
    </source>
</evidence>
<dbReference type="PANTHER" id="PTHR47816">
    <property type="entry name" value="RIBOSOMAL RNA SMALL SUBUNIT METHYLTRANSFERASE C"/>
    <property type="match status" value="1"/>
</dbReference>
<protein>
    <submittedName>
        <fullName evidence="4">16S RNA methylase</fullName>
    </submittedName>
</protein>
<dbReference type="Pfam" id="PF05175">
    <property type="entry name" value="MTS"/>
    <property type="match status" value="1"/>
</dbReference>
<accession>A0A0R2CB64</accession>
<dbReference type="Gene3D" id="3.40.50.150">
    <property type="entry name" value="Vaccinia Virus protein VP39"/>
    <property type="match status" value="1"/>
</dbReference>
<dbReference type="CDD" id="cd02440">
    <property type="entry name" value="AdoMet_MTases"/>
    <property type="match status" value="1"/>
</dbReference>
<evidence type="ECO:0000259" key="3">
    <source>
        <dbReference type="Pfam" id="PF05175"/>
    </source>
</evidence>
<evidence type="ECO:0000313" key="4">
    <source>
        <dbReference type="EMBL" id="KRM88823.1"/>
    </source>
</evidence>
<dbReference type="Proteomes" id="UP000051576">
    <property type="component" value="Unassembled WGS sequence"/>
</dbReference>
<proteinExistence type="predicted"/>
<name>A0A0R2CB64_9LACO</name>
<dbReference type="eggNOG" id="COG2813">
    <property type="taxonomic scope" value="Bacteria"/>
</dbReference>
<dbReference type="GO" id="GO:0008757">
    <property type="term" value="F:S-adenosylmethionine-dependent methyltransferase activity"/>
    <property type="evidence" value="ECO:0007669"/>
    <property type="project" value="InterPro"/>
</dbReference>
<dbReference type="PANTHER" id="PTHR47816:SF4">
    <property type="entry name" value="RIBOSOMAL RNA SMALL SUBUNIT METHYLTRANSFERASE C"/>
    <property type="match status" value="1"/>
</dbReference>
<dbReference type="STRING" id="1133569.FD21_GL000760"/>
<dbReference type="AlphaFoldDB" id="A0A0R2CB64"/>
<reference evidence="4 5" key="1">
    <citation type="journal article" date="2015" name="Genome Announc.">
        <title>Expanding the biotechnology potential of lactobacilli through comparative genomics of 213 strains and associated genera.</title>
        <authorList>
            <person name="Sun Z."/>
            <person name="Harris H.M."/>
            <person name="McCann A."/>
            <person name="Guo C."/>
            <person name="Argimon S."/>
            <person name="Zhang W."/>
            <person name="Yang X."/>
            <person name="Jeffery I.B."/>
            <person name="Cooney J.C."/>
            <person name="Kagawa T.F."/>
            <person name="Liu W."/>
            <person name="Song Y."/>
            <person name="Salvetti E."/>
            <person name="Wrobel A."/>
            <person name="Rasinkangas P."/>
            <person name="Parkhill J."/>
            <person name="Rea M.C."/>
            <person name="O'Sullivan O."/>
            <person name="Ritari J."/>
            <person name="Douillard F.P."/>
            <person name="Paul Ross R."/>
            <person name="Yang R."/>
            <person name="Briner A.E."/>
            <person name="Felis G.E."/>
            <person name="de Vos W.M."/>
            <person name="Barrangou R."/>
            <person name="Klaenhammer T.R."/>
            <person name="Caufield P.W."/>
            <person name="Cui Y."/>
            <person name="Zhang H."/>
            <person name="O'Toole P.W."/>
        </authorList>
    </citation>
    <scope>NUCLEOTIDE SEQUENCE [LARGE SCALE GENOMIC DNA]</scope>
    <source>
        <strain evidence="4 5">DSM 20605</strain>
    </source>
</reference>
<keyword evidence="5" id="KW-1185">Reference proteome</keyword>
<evidence type="ECO:0000256" key="2">
    <source>
        <dbReference type="ARBA" id="ARBA00022679"/>
    </source>
</evidence>
<keyword evidence="2" id="KW-0808">Transferase</keyword>
<keyword evidence="1 4" id="KW-0489">Methyltransferase</keyword>
<dbReference type="EMBL" id="AYYX01000020">
    <property type="protein sequence ID" value="KRM88823.1"/>
    <property type="molecule type" value="Genomic_DNA"/>
</dbReference>
<comment type="caution">
    <text evidence="4">The sequence shown here is derived from an EMBL/GenBank/DDBJ whole genome shotgun (WGS) entry which is preliminary data.</text>
</comment>
<gene>
    <name evidence="4" type="ORF">FD21_GL000760</name>
</gene>
<dbReference type="InterPro" id="IPR007848">
    <property type="entry name" value="Small_mtfrase_dom"/>
</dbReference>
<dbReference type="PATRIC" id="fig|1133569.4.peg.821"/>